<dbReference type="InterPro" id="IPR002937">
    <property type="entry name" value="Amino_oxidase"/>
</dbReference>
<evidence type="ECO:0000313" key="2">
    <source>
        <dbReference type="WBParaSite" id="GPUH_0000674401-mRNA-1"/>
    </source>
</evidence>
<dbReference type="Pfam" id="PF01593">
    <property type="entry name" value="Amino_oxidase"/>
    <property type="match status" value="1"/>
</dbReference>
<protein>
    <submittedName>
        <fullName evidence="2">Amino_oxidase domain-containing protein</fullName>
    </submittedName>
</protein>
<proteinExistence type="predicted"/>
<feature type="domain" description="Amine oxidase" evidence="1">
    <location>
        <begin position="2"/>
        <end position="120"/>
    </location>
</feature>
<name>A0A183DDE4_9BILA</name>
<dbReference type="Gene3D" id="3.90.660.10">
    <property type="match status" value="1"/>
</dbReference>
<reference evidence="2" key="1">
    <citation type="submission" date="2016-06" db="UniProtKB">
        <authorList>
            <consortium name="WormBaseParasite"/>
        </authorList>
    </citation>
    <scope>IDENTIFICATION</scope>
</reference>
<dbReference type="PANTHER" id="PTHR10742:SF410">
    <property type="entry name" value="LYSINE-SPECIFIC HISTONE DEMETHYLASE 2"/>
    <property type="match status" value="1"/>
</dbReference>
<evidence type="ECO:0000259" key="1">
    <source>
        <dbReference type="Pfam" id="PF01593"/>
    </source>
</evidence>
<dbReference type="AlphaFoldDB" id="A0A183DDE4"/>
<dbReference type="PANTHER" id="PTHR10742">
    <property type="entry name" value="FLAVIN MONOAMINE OXIDASE"/>
    <property type="match status" value="1"/>
</dbReference>
<dbReference type="WBParaSite" id="GPUH_0000674401-mRNA-1">
    <property type="protein sequence ID" value="GPUH_0000674401-mRNA-1"/>
    <property type="gene ID" value="GPUH_0000674401"/>
</dbReference>
<accession>A0A183DDE4</accession>
<sequence>LAVLQKGLITFAPALPATKSAALKHLGAGLIEKVAVKFPRRFWSSILKSDGTLDYFGHVPKNASERGLFNMFYDFSSRRSKNPHYVLMSYVCGDSVNLVNEKSDVEVVDIFVDTLRDMFPLQVSSFLFSRSSVSVQGRVGGDHMHS</sequence>
<dbReference type="SUPFAM" id="SSF54373">
    <property type="entry name" value="FAD-linked reductases, C-terminal domain"/>
    <property type="match status" value="1"/>
</dbReference>
<dbReference type="GO" id="GO:0016491">
    <property type="term" value="F:oxidoreductase activity"/>
    <property type="evidence" value="ECO:0007669"/>
    <property type="project" value="InterPro"/>
</dbReference>
<organism evidence="2">
    <name type="scientific">Gongylonema pulchrum</name>
    <dbReference type="NCBI Taxonomy" id="637853"/>
    <lineage>
        <taxon>Eukaryota</taxon>
        <taxon>Metazoa</taxon>
        <taxon>Ecdysozoa</taxon>
        <taxon>Nematoda</taxon>
        <taxon>Chromadorea</taxon>
        <taxon>Rhabditida</taxon>
        <taxon>Spirurina</taxon>
        <taxon>Spiruromorpha</taxon>
        <taxon>Spiruroidea</taxon>
        <taxon>Gongylonematidae</taxon>
        <taxon>Gongylonema</taxon>
    </lineage>
</organism>
<dbReference type="InterPro" id="IPR050281">
    <property type="entry name" value="Flavin_monoamine_oxidase"/>
</dbReference>